<dbReference type="Pfam" id="PF02769">
    <property type="entry name" value="AIRS_C"/>
    <property type="match status" value="1"/>
</dbReference>
<dbReference type="NCBIfam" id="TIGR00878">
    <property type="entry name" value="purM"/>
    <property type="match status" value="1"/>
</dbReference>
<dbReference type="Proteomes" id="UP000001916">
    <property type="component" value="Chromosome"/>
</dbReference>
<keyword evidence="7 15" id="KW-0436">Ligase</keyword>
<comment type="catalytic activity">
    <reaction evidence="14 15">
        <text>2-formamido-N(1)-(5-O-phospho-beta-D-ribosyl)acetamidine + ATP = 5-amino-1-(5-phospho-beta-D-ribosyl)imidazole + ADP + phosphate + H(+)</text>
        <dbReference type="Rhea" id="RHEA:23032"/>
        <dbReference type="ChEBI" id="CHEBI:15378"/>
        <dbReference type="ChEBI" id="CHEBI:30616"/>
        <dbReference type="ChEBI" id="CHEBI:43474"/>
        <dbReference type="ChEBI" id="CHEBI:137981"/>
        <dbReference type="ChEBI" id="CHEBI:147287"/>
        <dbReference type="ChEBI" id="CHEBI:456216"/>
        <dbReference type="EC" id="6.3.3.1"/>
    </reaction>
</comment>
<dbReference type="EC" id="6.3.3.1" evidence="4 15"/>
<dbReference type="HOGENOM" id="CLU_047116_0_0_0"/>
<dbReference type="KEGG" id="msv:Mesil_2786"/>
<comment type="pathway">
    <text evidence="2 15">Purine metabolism; IMP biosynthesis via de novo pathway; 5-amino-1-(5-phospho-D-ribosyl)imidazole from N(2)-formyl-N(1)-(5-phospho-D-ribosyl)glycinamide: step 2/2.</text>
</comment>
<dbReference type="PANTHER" id="PTHR10520">
    <property type="entry name" value="TRIFUNCTIONAL PURINE BIOSYNTHETIC PROTEIN ADENOSINE-3-RELATED"/>
    <property type="match status" value="1"/>
</dbReference>
<comment type="subcellular location">
    <subcellularLocation>
        <location evidence="1 15">Cytoplasm</location>
    </subcellularLocation>
</comment>
<feature type="domain" description="PurM-like N-terminal" evidence="16">
    <location>
        <begin position="53"/>
        <end position="160"/>
    </location>
</feature>
<evidence type="ECO:0000256" key="6">
    <source>
        <dbReference type="ARBA" id="ARBA00022490"/>
    </source>
</evidence>
<dbReference type="PANTHER" id="PTHR10520:SF12">
    <property type="entry name" value="TRIFUNCTIONAL PURINE BIOSYNTHETIC PROTEIN ADENOSINE-3"/>
    <property type="match status" value="1"/>
</dbReference>
<sequence length="335" mass="35323">MKYEDAGVNIDRKAAALQAASAKIKSTYTPEVLWGLGAFGGMLEVSRLKTMEQPVLVASTDGVGTKTLLAAQTGRWEGLGFDIVNHCINDLLVQGARPLFFLDYVASARLEAEVLGAVLASLAEACQAAGIPLLGGETAEMPGVYHPGGLDLVGTIVGVVDRPKIVDGSRVEPGDTILALPSSGLHTNGYSLARQVFAGFDLEQPRPELGGASLATALLEPHRSYLEPVSRLLDSGLEVGAMTHITGGGVYENLPRVLPQGLGAEIHRGSWPIPPIFSLIQQLGQVELAEMFRVFNMGLGYLIVMKESSAEQALQTLGVGYRVGRIVAGAGVRVV</sequence>
<name>D7BCD4_ALLS1</name>
<dbReference type="STRING" id="526227.Mesil_2786"/>
<evidence type="ECO:0000259" key="17">
    <source>
        <dbReference type="Pfam" id="PF02769"/>
    </source>
</evidence>
<dbReference type="GO" id="GO:0006189">
    <property type="term" value="P:'de novo' IMP biosynthetic process"/>
    <property type="evidence" value="ECO:0007669"/>
    <property type="project" value="UniProtKB-UniRule"/>
</dbReference>
<dbReference type="SUPFAM" id="SSF56042">
    <property type="entry name" value="PurM C-terminal domain-like"/>
    <property type="match status" value="1"/>
</dbReference>
<evidence type="ECO:0000256" key="11">
    <source>
        <dbReference type="ARBA" id="ARBA00031908"/>
    </source>
</evidence>
<accession>D7BCD4</accession>
<evidence type="ECO:0000256" key="13">
    <source>
        <dbReference type="ARBA" id="ARBA00033093"/>
    </source>
</evidence>
<protein>
    <recommendedName>
        <fullName evidence="5 15">Phosphoribosylformylglycinamidine cyclo-ligase</fullName>
        <ecNumber evidence="4 15">6.3.3.1</ecNumber>
    </recommendedName>
    <alternativeName>
        <fullName evidence="12 15">AIR synthase</fullName>
    </alternativeName>
    <alternativeName>
        <fullName evidence="13 15">AIRS</fullName>
    </alternativeName>
    <alternativeName>
        <fullName evidence="11 15">Phosphoribosyl-aminoimidazole synthetase</fullName>
    </alternativeName>
</protein>
<dbReference type="GO" id="GO:0004641">
    <property type="term" value="F:phosphoribosylformylglycinamidine cyclo-ligase activity"/>
    <property type="evidence" value="ECO:0007669"/>
    <property type="project" value="UniProtKB-UniRule"/>
</dbReference>
<evidence type="ECO:0000313" key="18">
    <source>
        <dbReference type="EMBL" id="ADH64631.1"/>
    </source>
</evidence>
<dbReference type="InterPro" id="IPR016188">
    <property type="entry name" value="PurM-like_N"/>
</dbReference>
<dbReference type="SUPFAM" id="SSF55326">
    <property type="entry name" value="PurM N-terminal domain-like"/>
    <property type="match status" value="1"/>
</dbReference>
<evidence type="ECO:0000256" key="5">
    <source>
        <dbReference type="ARBA" id="ARBA00020367"/>
    </source>
</evidence>
<reference evidence="18 19" key="1">
    <citation type="journal article" date="2010" name="Stand. Genomic Sci.">
        <title>Complete genome sequence of Meiothermus silvanus type strain (VI-R2).</title>
        <authorList>
            <person name="Sikorski J."/>
            <person name="Tindall B.J."/>
            <person name="Lowry S."/>
            <person name="Lucas S."/>
            <person name="Nolan M."/>
            <person name="Copeland A."/>
            <person name="Glavina Del Rio T."/>
            <person name="Tice H."/>
            <person name="Cheng J.F."/>
            <person name="Han C."/>
            <person name="Pitluck S."/>
            <person name="Liolios K."/>
            <person name="Ivanova N."/>
            <person name="Mavromatis K."/>
            <person name="Mikhailova N."/>
            <person name="Pati A."/>
            <person name="Goodwin L."/>
            <person name="Chen A."/>
            <person name="Palaniappan K."/>
            <person name="Land M."/>
            <person name="Hauser L."/>
            <person name="Chang Y.J."/>
            <person name="Jeffries C.D."/>
            <person name="Rohde M."/>
            <person name="Goker M."/>
            <person name="Woyke T."/>
            <person name="Bristow J."/>
            <person name="Eisen J.A."/>
            <person name="Markowitz V."/>
            <person name="Hugenholtz P."/>
            <person name="Kyrpides N.C."/>
            <person name="Klenk H.P."/>
            <person name="Lapidus A."/>
        </authorList>
    </citation>
    <scope>NUCLEOTIDE SEQUENCE [LARGE SCALE GENOMIC DNA]</scope>
    <source>
        <strain evidence="19">ATCC 700542 / DSM 9946 / VI-R2</strain>
    </source>
</reference>
<evidence type="ECO:0000256" key="15">
    <source>
        <dbReference type="HAMAP-Rule" id="MF_00741"/>
    </source>
</evidence>
<dbReference type="UniPathway" id="UPA00074">
    <property type="reaction ID" value="UER00129"/>
</dbReference>
<gene>
    <name evidence="15" type="primary">purM</name>
    <name evidence="18" type="ordered locus">Mesil_2786</name>
</gene>
<dbReference type="Pfam" id="PF00586">
    <property type="entry name" value="AIRS"/>
    <property type="match status" value="1"/>
</dbReference>
<dbReference type="RefSeq" id="WP_013159166.1">
    <property type="nucleotide sequence ID" value="NC_014212.1"/>
</dbReference>
<dbReference type="InterPro" id="IPR036676">
    <property type="entry name" value="PurM-like_C_sf"/>
</dbReference>
<dbReference type="InterPro" id="IPR036921">
    <property type="entry name" value="PurM-like_N_sf"/>
</dbReference>
<dbReference type="CDD" id="cd02196">
    <property type="entry name" value="PurM"/>
    <property type="match status" value="1"/>
</dbReference>
<evidence type="ECO:0000256" key="1">
    <source>
        <dbReference type="ARBA" id="ARBA00004496"/>
    </source>
</evidence>
<evidence type="ECO:0000256" key="2">
    <source>
        <dbReference type="ARBA" id="ARBA00004686"/>
    </source>
</evidence>
<dbReference type="OrthoDB" id="9802507at2"/>
<keyword evidence="8 15" id="KW-0547">Nucleotide-binding</keyword>
<dbReference type="Gene3D" id="3.90.650.10">
    <property type="entry name" value="PurM-like C-terminal domain"/>
    <property type="match status" value="1"/>
</dbReference>
<evidence type="ECO:0000256" key="14">
    <source>
        <dbReference type="ARBA" id="ARBA00049057"/>
    </source>
</evidence>
<dbReference type="InterPro" id="IPR010918">
    <property type="entry name" value="PurM-like_C_dom"/>
</dbReference>
<proteinExistence type="inferred from homology"/>
<feature type="domain" description="PurM-like C-terminal" evidence="17">
    <location>
        <begin position="172"/>
        <end position="334"/>
    </location>
</feature>
<organism evidence="18 19">
    <name type="scientific">Allomeiothermus silvanus (strain ATCC 700542 / DSM 9946 / NBRC 106475 / NCIMB 13440 / VI-R2)</name>
    <name type="common">Thermus silvanus</name>
    <dbReference type="NCBI Taxonomy" id="526227"/>
    <lineage>
        <taxon>Bacteria</taxon>
        <taxon>Thermotogati</taxon>
        <taxon>Deinococcota</taxon>
        <taxon>Deinococci</taxon>
        <taxon>Thermales</taxon>
        <taxon>Thermaceae</taxon>
        <taxon>Allomeiothermus</taxon>
    </lineage>
</organism>
<dbReference type="Gene3D" id="3.30.1330.10">
    <property type="entry name" value="PurM-like, N-terminal domain"/>
    <property type="match status" value="1"/>
</dbReference>
<keyword evidence="6 15" id="KW-0963">Cytoplasm</keyword>
<evidence type="ECO:0000256" key="4">
    <source>
        <dbReference type="ARBA" id="ARBA00013047"/>
    </source>
</evidence>
<dbReference type="FunFam" id="3.90.650.10:FF:000011">
    <property type="entry name" value="Phosphoribosylformylglycinamidine cyclo-ligase"/>
    <property type="match status" value="1"/>
</dbReference>
<evidence type="ECO:0000256" key="8">
    <source>
        <dbReference type="ARBA" id="ARBA00022741"/>
    </source>
</evidence>
<evidence type="ECO:0000256" key="3">
    <source>
        <dbReference type="ARBA" id="ARBA00010280"/>
    </source>
</evidence>
<dbReference type="AlphaFoldDB" id="D7BCD4"/>
<evidence type="ECO:0000256" key="10">
    <source>
        <dbReference type="ARBA" id="ARBA00022840"/>
    </source>
</evidence>
<dbReference type="GO" id="GO:0004637">
    <property type="term" value="F:phosphoribosylamine-glycine ligase activity"/>
    <property type="evidence" value="ECO:0007669"/>
    <property type="project" value="TreeGrafter"/>
</dbReference>
<keyword evidence="10 15" id="KW-0067">ATP-binding</keyword>
<dbReference type="InterPro" id="IPR004733">
    <property type="entry name" value="PurM_cligase"/>
</dbReference>
<comment type="similarity">
    <text evidence="3 15">Belongs to the AIR synthase family.</text>
</comment>
<dbReference type="eggNOG" id="COG0150">
    <property type="taxonomic scope" value="Bacteria"/>
</dbReference>
<keyword evidence="19" id="KW-1185">Reference proteome</keyword>
<dbReference type="HAMAP" id="MF_00741">
    <property type="entry name" value="AIRS"/>
    <property type="match status" value="1"/>
</dbReference>
<evidence type="ECO:0000313" key="19">
    <source>
        <dbReference type="Proteomes" id="UP000001916"/>
    </source>
</evidence>
<dbReference type="GO" id="GO:0005524">
    <property type="term" value="F:ATP binding"/>
    <property type="evidence" value="ECO:0007669"/>
    <property type="project" value="UniProtKB-KW"/>
</dbReference>
<keyword evidence="9 15" id="KW-0658">Purine biosynthesis</keyword>
<dbReference type="EMBL" id="CP002042">
    <property type="protein sequence ID" value="ADH64631.1"/>
    <property type="molecule type" value="Genomic_DNA"/>
</dbReference>
<evidence type="ECO:0000259" key="16">
    <source>
        <dbReference type="Pfam" id="PF00586"/>
    </source>
</evidence>
<evidence type="ECO:0000256" key="7">
    <source>
        <dbReference type="ARBA" id="ARBA00022598"/>
    </source>
</evidence>
<dbReference type="GO" id="GO:0046084">
    <property type="term" value="P:adenine biosynthetic process"/>
    <property type="evidence" value="ECO:0007669"/>
    <property type="project" value="TreeGrafter"/>
</dbReference>
<evidence type="ECO:0000256" key="9">
    <source>
        <dbReference type="ARBA" id="ARBA00022755"/>
    </source>
</evidence>
<evidence type="ECO:0000256" key="12">
    <source>
        <dbReference type="ARBA" id="ARBA00032931"/>
    </source>
</evidence>
<dbReference type="GO" id="GO:0005829">
    <property type="term" value="C:cytosol"/>
    <property type="evidence" value="ECO:0007669"/>
    <property type="project" value="TreeGrafter"/>
</dbReference>